<dbReference type="RefSeq" id="WP_152942060.1">
    <property type="nucleotide sequence ID" value="NZ_CP045482.1"/>
</dbReference>
<dbReference type="EMBL" id="WHYS01000002">
    <property type="protein sequence ID" value="MQL55863.1"/>
    <property type="molecule type" value="Genomic_DNA"/>
</dbReference>
<dbReference type="Pfam" id="PF04981">
    <property type="entry name" value="NMD3"/>
    <property type="match status" value="1"/>
</dbReference>
<keyword evidence="4" id="KW-1185">Reference proteome</keyword>
<evidence type="ECO:0000313" key="5">
    <source>
        <dbReference type="Proteomes" id="UP000474054"/>
    </source>
</evidence>
<dbReference type="KEGG" id="aamb:D1866_05880"/>
<dbReference type="Proteomes" id="UP000474054">
    <property type="component" value="Unassembled WGS sequence"/>
</dbReference>
<dbReference type="EMBL" id="CP045482">
    <property type="protein sequence ID" value="QGR21572.1"/>
    <property type="molecule type" value="Genomic_DNA"/>
</dbReference>
<dbReference type="PANTHER" id="PTHR12746">
    <property type="entry name" value="NONSENSE-MEDIATED MRNA DECAY PROTEIN 3"/>
    <property type="match status" value="1"/>
</dbReference>
<dbReference type="AlphaFoldDB" id="A0A650CVA4"/>
<reference evidence="2 5" key="1">
    <citation type="submission" date="2019-10" db="EMBL/GenBank/DDBJ databases">
        <title>Comparative genomics of sulfur disproportionating microorganisms.</title>
        <authorList>
            <person name="Ward L.M."/>
            <person name="Bertran E."/>
            <person name="Johnston D."/>
        </authorList>
    </citation>
    <scope>NUCLEOTIDE SEQUENCE [LARGE SCALE GENOMIC DNA]</scope>
    <source>
        <strain evidence="2 5">DSM 3772</strain>
    </source>
</reference>
<name>A0A650CVA4_ACIAM</name>
<accession>A0A650CVA4</accession>
<dbReference type="GO" id="GO:0005737">
    <property type="term" value="C:cytoplasm"/>
    <property type="evidence" value="ECO:0007669"/>
    <property type="project" value="TreeGrafter"/>
</dbReference>
<organism evidence="3 4">
    <name type="scientific">Acidianus ambivalens</name>
    <name type="common">Desulfurolobus ambivalens</name>
    <dbReference type="NCBI Taxonomy" id="2283"/>
    <lineage>
        <taxon>Archaea</taxon>
        <taxon>Thermoproteota</taxon>
        <taxon>Thermoprotei</taxon>
        <taxon>Sulfolobales</taxon>
        <taxon>Sulfolobaceae</taxon>
        <taxon>Acidianus</taxon>
    </lineage>
</organism>
<evidence type="ECO:0000259" key="1">
    <source>
        <dbReference type="Pfam" id="PF04981"/>
    </source>
</evidence>
<evidence type="ECO:0000313" key="2">
    <source>
        <dbReference type="EMBL" id="MQL55863.1"/>
    </source>
</evidence>
<proteinExistence type="predicted"/>
<dbReference type="InterPro" id="IPR039768">
    <property type="entry name" value="Nmd3"/>
</dbReference>
<dbReference type="GO" id="GO:0043023">
    <property type="term" value="F:ribosomal large subunit binding"/>
    <property type="evidence" value="ECO:0007669"/>
    <property type="project" value="InterPro"/>
</dbReference>
<gene>
    <name evidence="3" type="ORF">D1866_05880</name>
    <name evidence="2" type="ORF">GFB69_08945</name>
</gene>
<evidence type="ECO:0000313" key="3">
    <source>
        <dbReference type="EMBL" id="QGR21572.1"/>
    </source>
</evidence>
<reference evidence="3 4" key="2">
    <citation type="submission" date="2019-10" db="EMBL/GenBank/DDBJ databases">
        <title>Genome Sequences from Six Type Strain Members of the Archaeal Family Sulfolobaceae: Acidianus ambivalens, Acidianus infernus, Metallosphaera prunae, Stygiolobus azoricus, Sulfolobus metallicus, and Sulfurisphaera ohwakuensis.</title>
        <authorList>
            <person name="Counts J.A."/>
            <person name="Kelly R.M."/>
        </authorList>
    </citation>
    <scope>NUCLEOTIDE SEQUENCE [LARGE SCALE GENOMIC DNA]</scope>
    <source>
        <strain evidence="3 4">LEI 10</strain>
    </source>
</reference>
<dbReference type="InterPro" id="IPR007064">
    <property type="entry name" value="Nmd3_N"/>
</dbReference>
<evidence type="ECO:0000313" key="4">
    <source>
        <dbReference type="Proteomes" id="UP000426328"/>
    </source>
</evidence>
<sequence>MPKKFCIVCGREDVELIDRMCPSCYIKTKRLVEFPPVILGKICKICNAEWIDGKWVRLAETEYDAVRDVVLRYLAKEMIIDRNVKDYRIDMIKKWKERGGRSFAEIVVEGKVGNQAFRLKKKVELRLTYSICNDCLKRKSGYYEAIIQLRGRKEFSEEKRALFESFFTNETVHSISDVKISKDGIDYYFINKTAAKRLISTITSIVNAEITESYENETIKNGKREAKLVISVRI</sequence>
<dbReference type="GeneID" id="42779248"/>
<protein>
    <submittedName>
        <fullName evidence="3">NMD protein affecting ribosome stability and mRNA decay</fullName>
    </submittedName>
</protein>
<dbReference type="Proteomes" id="UP000426328">
    <property type="component" value="Chromosome"/>
</dbReference>
<feature type="domain" description="Nmd3 N-terminal" evidence="1">
    <location>
        <begin position="6"/>
        <end position="234"/>
    </location>
</feature>
<dbReference type="PANTHER" id="PTHR12746:SF2">
    <property type="entry name" value="60S RIBOSOMAL EXPORT PROTEIN NMD3"/>
    <property type="match status" value="1"/>
</dbReference>